<gene>
    <name evidence="6" type="ORF">CP967_32270</name>
</gene>
<dbReference type="PANTHER" id="PTHR43132:SF2">
    <property type="entry name" value="ARSENICAL RESISTANCE OPERON REPRESSOR ARSR-RELATED"/>
    <property type="match status" value="1"/>
</dbReference>
<evidence type="ECO:0000256" key="4">
    <source>
        <dbReference type="SAM" id="MobiDB-lite"/>
    </source>
</evidence>
<name>A0A5J6FL33_9ACTN</name>
<dbReference type="InterPro" id="IPR036390">
    <property type="entry name" value="WH_DNA-bd_sf"/>
</dbReference>
<dbReference type="SMART" id="SM00418">
    <property type="entry name" value="HTH_ARSR"/>
    <property type="match status" value="1"/>
</dbReference>
<protein>
    <submittedName>
        <fullName evidence="6">Transcriptional regulator</fullName>
    </submittedName>
</protein>
<keyword evidence="2" id="KW-0238">DNA-binding</keyword>
<dbReference type="AlphaFoldDB" id="A0A5J6FL33"/>
<dbReference type="InterPro" id="IPR011991">
    <property type="entry name" value="ArsR-like_HTH"/>
</dbReference>
<accession>A0A5J6FL33</accession>
<dbReference type="Pfam" id="PF12840">
    <property type="entry name" value="HTH_20"/>
    <property type="match status" value="1"/>
</dbReference>
<dbReference type="RefSeq" id="WP_150491340.1">
    <property type="nucleotide sequence ID" value="NZ_BMUV01000029.1"/>
</dbReference>
<dbReference type="PANTHER" id="PTHR43132">
    <property type="entry name" value="ARSENICAL RESISTANCE OPERON REPRESSOR ARSR-RELATED"/>
    <property type="match status" value="1"/>
</dbReference>
<dbReference type="EMBL" id="CP023702">
    <property type="protein sequence ID" value="QEU76024.1"/>
    <property type="molecule type" value="Genomic_DNA"/>
</dbReference>
<reference evidence="6 7" key="1">
    <citation type="submission" date="2017-09" db="EMBL/GenBank/DDBJ databases">
        <authorList>
            <person name="Lee N."/>
            <person name="Cho B.-K."/>
        </authorList>
    </citation>
    <scope>NUCLEOTIDE SEQUENCE [LARGE SCALE GENOMIC DNA]</scope>
    <source>
        <strain evidence="6 7">ATCC 12769</strain>
    </source>
</reference>
<sequence>MDNDDSRRMLDPGGDPAALKALTHPLRLRLLGLLRQHGPATASELAATTGESSASTSYHLRVLAKHAFVQEAEHRDGRERRWKAVHSVTSWSNEAVMALPGGEETLGFFRRRQLEHLGNSLERHQADIASARLGREWHETSGIDDLMPRLTPESVGELWETVRSKIAELTDRDRDRPGTEHVVLVVAALPLAGGGPAAPGPDEPDTGTPEPGPVPAPAPGPAGEGRR</sequence>
<dbReference type="CDD" id="cd00090">
    <property type="entry name" value="HTH_ARSR"/>
    <property type="match status" value="1"/>
</dbReference>
<keyword evidence="7" id="KW-1185">Reference proteome</keyword>
<dbReference type="InterPro" id="IPR036388">
    <property type="entry name" value="WH-like_DNA-bd_sf"/>
</dbReference>
<dbReference type="GO" id="GO:0003700">
    <property type="term" value="F:DNA-binding transcription factor activity"/>
    <property type="evidence" value="ECO:0007669"/>
    <property type="project" value="InterPro"/>
</dbReference>
<evidence type="ECO:0000256" key="1">
    <source>
        <dbReference type="ARBA" id="ARBA00023015"/>
    </source>
</evidence>
<evidence type="ECO:0000256" key="2">
    <source>
        <dbReference type="ARBA" id="ARBA00023125"/>
    </source>
</evidence>
<proteinExistence type="predicted"/>
<organism evidence="6 7">
    <name type="scientific">Streptomyces nitrosporeus</name>
    <dbReference type="NCBI Taxonomy" id="28894"/>
    <lineage>
        <taxon>Bacteria</taxon>
        <taxon>Bacillati</taxon>
        <taxon>Actinomycetota</taxon>
        <taxon>Actinomycetes</taxon>
        <taxon>Kitasatosporales</taxon>
        <taxon>Streptomycetaceae</taxon>
        <taxon>Streptomyces</taxon>
    </lineage>
</organism>
<dbReference type="KEGG" id="snk:CP967_32270"/>
<dbReference type="Proteomes" id="UP000326178">
    <property type="component" value="Chromosome"/>
</dbReference>
<dbReference type="SUPFAM" id="SSF46785">
    <property type="entry name" value="Winged helix' DNA-binding domain"/>
    <property type="match status" value="1"/>
</dbReference>
<dbReference type="InterPro" id="IPR051011">
    <property type="entry name" value="Metal_resp_trans_reg"/>
</dbReference>
<keyword evidence="1" id="KW-0805">Transcription regulation</keyword>
<evidence type="ECO:0000313" key="7">
    <source>
        <dbReference type="Proteomes" id="UP000326178"/>
    </source>
</evidence>
<dbReference type="GO" id="GO:0003677">
    <property type="term" value="F:DNA binding"/>
    <property type="evidence" value="ECO:0007669"/>
    <property type="project" value="UniProtKB-KW"/>
</dbReference>
<feature type="compositionally biased region" description="Pro residues" evidence="4">
    <location>
        <begin position="210"/>
        <end position="220"/>
    </location>
</feature>
<dbReference type="Gene3D" id="1.10.10.10">
    <property type="entry name" value="Winged helix-like DNA-binding domain superfamily/Winged helix DNA-binding domain"/>
    <property type="match status" value="1"/>
</dbReference>
<evidence type="ECO:0000259" key="5">
    <source>
        <dbReference type="SMART" id="SM00418"/>
    </source>
</evidence>
<feature type="region of interest" description="Disordered" evidence="4">
    <location>
        <begin position="191"/>
        <end position="227"/>
    </location>
</feature>
<dbReference type="OrthoDB" id="7945987at2"/>
<dbReference type="InterPro" id="IPR001845">
    <property type="entry name" value="HTH_ArsR_DNA-bd_dom"/>
</dbReference>
<keyword evidence="3" id="KW-0804">Transcription</keyword>
<evidence type="ECO:0000313" key="6">
    <source>
        <dbReference type="EMBL" id="QEU76024.1"/>
    </source>
</evidence>
<evidence type="ECO:0000256" key="3">
    <source>
        <dbReference type="ARBA" id="ARBA00023163"/>
    </source>
</evidence>
<feature type="domain" description="HTH arsR-type" evidence="5">
    <location>
        <begin position="17"/>
        <end position="104"/>
    </location>
</feature>